<dbReference type="Gene3D" id="3.60.10.10">
    <property type="entry name" value="Endonuclease/exonuclease/phosphatase"/>
    <property type="match status" value="1"/>
</dbReference>
<dbReference type="InterPro" id="IPR036691">
    <property type="entry name" value="Endo/exonu/phosph_ase_sf"/>
</dbReference>
<keyword evidence="2" id="KW-0255">Endonuclease</keyword>
<keyword evidence="3" id="KW-1185">Reference proteome</keyword>
<evidence type="ECO:0000259" key="1">
    <source>
        <dbReference type="Pfam" id="PF03372"/>
    </source>
</evidence>
<dbReference type="RefSeq" id="WP_245723323.1">
    <property type="nucleotide sequence ID" value="NZ_FNEB01000003.1"/>
</dbReference>
<evidence type="ECO:0000313" key="2">
    <source>
        <dbReference type="EMBL" id="SDI47185.1"/>
    </source>
</evidence>
<sequence>MLSVFGPLAWAGDTLRIATYNTELSRDGPGLLLRDIRNGRDPQVTAVIEVIRALGPDILVLQNFDFDAGHAAASALQGALGAAGLDMPHMFLRAPNTGLPTGLDMDGDGRTGRADDAQGHGGFRGQGGLLILSRLPIDHAAALDFTALPWRDLPGATLPTRNAAPFPSPEAQAAQRLSSVAHWALPVATPDGPLWVLAFHATPPVFDGPEDRNGLRNADEIRFWQVLLDGGLGPAPQARFVIAGNANIDPDRGEGRRGAIRALVNDRRVAPLTPMGHAGANTVDWSDIGLGQRRVSYVLPSNDLRIVASGVFWPPPDNPLADAVARASRHRPVWADIALSGAD</sequence>
<dbReference type="Pfam" id="PF03372">
    <property type="entry name" value="Exo_endo_phos"/>
    <property type="match status" value="1"/>
</dbReference>
<gene>
    <name evidence="2" type="ORF">SAMN05421850_10347</name>
</gene>
<feature type="domain" description="Endonuclease/exonuclease/phosphatase" evidence="1">
    <location>
        <begin position="19"/>
        <end position="330"/>
    </location>
</feature>
<name>A0A1G8KUL1_9RHOB</name>
<keyword evidence="2" id="KW-0269">Exonuclease</keyword>
<dbReference type="AlphaFoldDB" id="A0A1G8KUL1"/>
<keyword evidence="2" id="KW-0378">Hydrolase</keyword>
<protein>
    <submittedName>
        <fullName evidence="2">Metal-dependent hydrolase, endonuclease/exonuclease/phosphatase family</fullName>
    </submittedName>
</protein>
<reference evidence="2 3" key="1">
    <citation type="submission" date="2016-10" db="EMBL/GenBank/DDBJ databases">
        <authorList>
            <person name="de Groot N.N."/>
        </authorList>
    </citation>
    <scope>NUCLEOTIDE SEQUENCE [LARGE SCALE GENOMIC DNA]</scope>
    <source>
        <strain evidence="2 3">DSM 28010</strain>
    </source>
</reference>
<keyword evidence="2" id="KW-0540">Nuclease</keyword>
<dbReference type="GO" id="GO:0004519">
    <property type="term" value="F:endonuclease activity"/>
    <property type="evidence" value="ECO:0007669"/>
    <property type="project" value="UniProtKB-KW"/>
</dbReference>
<dbReference type="EMBL" id="FNEB01000003">
    <property type="protein sequence ID" value="SDI47185.1"/>
    <property type="molecule type" value="Genomic_DNA"/>
</dbReference>
<evidence type="ECO:0000313" key="3">
    <source>
        <dbReference type="Proteomes" id="UP000199340"/>
    </source>
</evidence>
<proteinExistence type="predicted"/>
<accession>A0A1G8KUL1</accession>
<dbReference type="SUPFAM" id="SSF56219">
    <property type="entry name" value="DNase I-like"/>
    <property type="match status" value="1"/>
</dbReference>
<dbReference type="InterPro" id="IPR005135">
    <property type="entry name" value="Endo/exonuclease/phosphatase"/>
</dbReference>
<dbReference type="GO" id="GO:0004527">
    <property type="term" value="F:exonuclease activity"/>
    <property type="evidence" value="ECO:0007669"/>
    <property type="project" value="UniProtKB-KW"/>
</dbReference>
<organism evidence="2 3">
    <name type="scientific">Lutimaribacter saemankumensis</name>
    <dbReference type="NCBI Taxonomy" id="490829"/>
    <lineage>
        <taxon>Bacteria</taxon>
        <taxon>Pseudomonadati</taxon>
        <taxon>Pseudomonadota</taxon>
        <taxon>Alphaproteobacteria</taxon>
        <taxon>Rhodobacterales</taxon>
        <taxon>Roseobacteraceae</taxon>
        <taxon>Lutimaribacter</taxon>
    </lineage>
</organism>
<dbReference type="STRING" id="490829.SAMN05421850_10347"/>
<dbReference type="Proteomes" id="UP000199340">
    <property type="component" value="Unassembled WGS sequence"/>
</dbReference>